<feature type="region of interest" description="Disordered" evidence="6">
    <location>
        <begin position="854"/>
        <end position="885"/>
    </location>
</feature>
<accession>A0A8H7E2G7</accession>
<dbReference type="SMART" id="SM00185">
    <property type="entry name" value="ARM"/>
    <property type="match status" value="2"/>
</dbReference>
<gene>
    <name evidence="7" type="ORF">GJ744_009671</name>
</gene>
<dbReference type="Proteomes" id="UP000606974">
    <property type="component" value="Unassembled WGS sequence"/>
</dbReference>
<dbReference type="Gene3D" id="1.25.10.10">
    <property type="entry name" value="Leucine-rich Repeat Variant"/>
    <property type="match status" value="4"/>
</dbReference>
<dbReference type="GO" id="GO:0005634">
    <property type="term" value="C:nucleus"/>
    <property type="evidence" value="ECO:0007669"/>
    <property type="project" value="UniProtKB-SubCell"/>
</dbReference>
<evidence type="ECO:0008006" key="9">
    <source>
        <dbReference type="Google" id="ProtNLM"/>
    </source>
</evidence>
<comment type="subcellular location">
    <subcellularLocation>
        <location evidence="2">Cytoplasm</location>
    </subcellularLocation>
    <subcellularLocation>
        <location evidence="1">Nucleus</location>
    </subcellularLocation>
</comment>
<dbReference type="OrthoDB" id="5559898at2759"/>
<dbReference type="InterPro" id="IPR011989">
    <property type="entry name" value="ARM-like"/>
</dbReference>
<evidence type="ECO:0000256" key="4">
    <source>
        <dbReference type="ARBA" id="ARBA00022737"/>
    </source>
</evidence>
<sequence length="1005" mass="109697">MRMTRSTAPPLLAELQNAPSAASQAATLRLIKNEIIGHDLRKRAWIAAGLVPTLADILSMSRRMSGKRSSREMNGRENTRSRRSLTTDDDASCTQAAVITGVLAQGGVMFVQPILHGNVLSSLLALMSSDSSSLSLVVAILKTLITIADRLPPANPNDWLPDQQLANLLYSKEHIGSLARIIRQNSPHPDVQQSILLVVLLIVKTCSTNKQKDALVEADVLDALANRLSSFVVAQGFVLPGAEGRLHESGSLGFLPPPAPPRARLAPFLRLTAVIVDGSRARSEHLVTSPALLTVFPKPPPEFAPADVKKAPWGAATYLSGTAVPRHVHSNPIDTLLPSVSTPSAKLAADQANFPPFGSIAAISKRETSFLSAALASGSSDNEDTSSEDDESPAVAWLIYLVRNETGMTRLTAAKLLVTLFRQGLVRKSRTGMFSMLLVPLLVRMLDKDYEVEEISDKAELDVLPTKLLVREEAPGLLAMLVMDSRLLQRAAVDSDAIKKLSQLLKESFDPIPSPRRAAWCPEKNPRFSRGRSDKALGDTGPSPMARHVLRHREAVLKALASLAPFDDEYRKSMCDLGVVPYIIDSLKPYTSNPLLADNSPVGPNVVTGNPAATLLAACAAARALTRSVSVLRTSLIDAGVAPPLFHLLNNQDSEVQIAATKVVCNLALDFSPMKEAIVNGNIVKTLCQHAHSANPMLRLDSLWALKHLVYNSSNDLKINIFQELKPAWIKHLMASDPEDVTPGTVLGMGITHGFGEDVIPRLEDGSVDTVMAESPGLQTWNRHTAERRAQALSDDDYSRHTVKDDIMIQTQVLELVVNLICGDGADEVVDYLFKEFNQKELFTILAQRLKPRSGNRASTTTTTTTTTTSTTVSNHSKREDTLKVPSPPTEIIKAVLTIILHIAAATPRYRSVIISQTEIMKLILSTFGHASREVRRHAVWIIINLMYHDDSRDSQDKLDCRRRAKELERLGFVDKVMGLKEDVDVDVKERTKTALSLFAELLHG</sequence>
<proteinExistence type="predicted"/>
<evidence type="ECO:0000256" key="1">
    <source>
        <dbReference type="ARBA" id="ARBA00004123"/>
    </source>
</evidence>
<dbReference type="InterPro" id="IPR038739">
    <property type="entry name" value="ARMC8/Vid28"/>
</dbReference>
<protein>
    <recommendedName>
        <fullName evidence="9">Armadillo repeat-containing protein 8</fullName>
    </recommendedName>
</protein>
<feature type="region of interest" description="Disordered" evidence="6">
    <location>
        <begin position="65"/>
        <end position="88"/>
    </location>
</feature>
<dbReference type="SUPFAM" id="SSF48371">
    <property type="entry name" value="ARM repeat"/>
    <property type="match status" value="3"/>
</dbReference>
<dbReference type="InterPro" id="IPR016024">
    <property type="entry name" value="ARM-type_fold"/>
</dbReference>
<feature type="compositionally biased region" description="Basic and acidic residues" evidence="6">
    <location>
        <begin position="69"/>
        <end position="80"/>
    </location>
</feature>
<name>A0A8H7E2G7_9EURO</name>
<reference evidence="7" key="1">
    <citation type="submission" date="2020-02" db="EMBL/GenBank/DDBJ databases">
        <authorList>
            <person name="Palmer J.M."/>
        </authorList>
    </citation>
    <scope>NUCLEOTIDE SEQUENCE</scope>
    <source>
        <strain evidence="7">EPUS1.4</strain>
        <tissue evidence="7">Thallus</tissue>
    </source>
</reference>
<evidence type="ECO:0000313" key="8">
    <source>
        <dbReference type="Proteomes" id="UP000606974"/>
    </source>
</evidence>
<evidence type="ECO:0000256" key="6">
    <source>
        <dbReference type="SAM" id="MobiDB-lite"/>
    </source>
</evidence>
<dbReference type="EMBL" id="JAACFV010000059">
    <property type="protein sequence ID" value="KAF7508089.1"/>
    <property type="molecule type" value="Genomic_DNA"/>
</dbReference>
<dbReference type="PANTHER" id="PTHR15651">
    <property type="entry name" value="ARMADILLO REPEAT-CONTAINING PROTEIN 8"/>
    <property type="match status" value="1"/>
</dbReference>
<dbReference type="PANTHER" id="PTHR15651:SF7">
    <property type="entry name" value="ARMADILLO REPEAT-CONTAINING PROTEIN 8"/>
    <property type="match status" value="1"/>
</dbReference>
<comment type="caution">
    <text evidence="7">The sequence shown here is derived from an EMBL/GenBank/DDBJ whole genome shotgun (WGS) entry which is preliminary data.</text>
</comment>
<dbReference type="InterPro" id="IPR000225">
    <property type="entry name" value="Armadillo"/>
</dbReference>
<keyword evidence="4" id="KW-0677">Repeat</keyword>
<dbReference type="GO" id="GO:0034657">
    <property type="term" value="C:GID complex"/>
    <property type="evidence" value="ECO:0007669"/>
    <property type="project" value="TreeGrafter"/>
</dbReference>
<organism evidence="7 8">
    <name type="scientific">Endocarpon pusillum</name>
    <dbReference type="NCBI Taxonomy" id="364733"/>
    <lineage>
        <taxon>Eukaryota</taxon>
        <taxon>Fungi</taxon>
        <taxon>Dikarya</taxon>
        <taxon>Ascomycota</taxon>
        <taxon>Pezizomycotina</taxon>
        <taxon>Eurotiomycetes</taxon>
        <taxon>Chaetothyriomycetidae</taxon>
        <taxon>Verrucariales</taxon>
        <taxon>Verrucariaceae</taxon>
        <taxon>Endocarpon</taxon>
    </lineage>
</organism>
<keyword evidence="5" id="KW-0539">Nucleus</keyword>
<evidence type="ECO:0000256" key="3">
    <source>
        <dbReference type="ARBA" id="ARBA00022490"/>
    </source>
</evidence>
<keyword evidence="8" id="KW-1185">Reference proteome</keyword>
<dbReference type="AlphaFoldDB" id="A0A8H7E2G7"/>
<dbReference type="GO" id="GO:0043161">
    <property type="term" value="P:proteasome-mediated ubiquitin-dependent protein catabolic process"/>
    <property type="evidence" value="ECO:0007669"/>
    <property type="project" value="TreeGrafter"/>
</dbReference>
<evidence type="ECO:0000313" key="7">
    <source>
        <dbReference type="EMBL" id="KAF7508089.1"/>
    </source>
</evidence>
<keyword evidence="3" id="KW-0963">Cytoplasm</keyword>
<evidence type="ECO:0000256" key="2">
    <source>
        <dbReference type="ARBA" id="ARBA00004496"/>
    </source>
</evidence>
<dbReference type="GO" id="GO:0005737">
    <property type="term" value="C:cytoplasm"/>
    <property type="evidence" value="ECO:0007669"/>
    <property type="project" value="UniProtKB-SubCell"/>
</dbReference>
<evidence type="ECO:0000256" key="5">
    <source>
        <dbReference type="ARBA" id="ARBA00023242"/>
    </source>
</evidence>
<feature type="compositionally biased region" description="Low complexity" evidence="6">
    <location>
        <begin position="859"/>
        <end position="872"/>
    </location>
</feature>